<dbReference type="InterPro" id="IPR009604">
    <property type="entry name" value="LsmAD_domain"/>
</dbReference>
<feature type="compositionally biased region" description="Low complexity" evidence="2">
    <location>
        <begin position="331"/>
        <end position="345"/>
    </location>
</feature>
<dbReference type="Pfam" id="PF07145">
    <property type="entry name" value="PAM2"/>
    <property type="match status" value="1"/>
</dbReference>
<feature type="domain" description="Sm" evidence="3">
    <location>
        <begin position="2"/>
        <end position="79"/>
    </location>
</feature>
<evidence type="ECO:0000256" key="1">
    <source>
        <dbReference type="ARBA" id="ARBA00007503"/>
    </source>
</evidence>
<dbReference type="InterPro" id="IPR047575">
    <property type="entry name" value="Sm"/>
</dbReference>
<sequence>MRMVHILTSVVGSKCEVQVKNGGIYEGVFKTYSPKCDLVVDAAHRKTAESSLGPKREDILESILFKSSDFVMVHFKDMDTNYARRDAFTDSAISAKVNGEHKEKDLEPWDGGENTASEELEALETDVSNGWDPNDMFRYNEENYGVVSTYDSSLSSYTVPLERDNSEEFLKREARATQLAEEIESSAQYKARVALENDERTEEEKYTAVQRNANEREGHGVNTRENKYIPPGQRNRDVMSWGSGRQNSPRMGQSGSGPPISRSGSHTSEFSPNSGADQRVVNGGPPRMSPKAQRHPRGHRVSTGRGTISSGLEFVSHNAPGEASTAAVARGSPSGGTWSSVVSGVPRLSPKTHRPRSPRQSSTPMGPALPSPQPGSIPTESVAMPVPAASPTPASPASNRAVTPSSEAKDTRLQDQRQNTAAGNKENIKPSETSPSFSKPENKGVSPIVSEHRKQIDDLKKFKNDFRLQSSSSSDAVDQLLNKTREGEKSRDVVKEKTESTPKESIIEAGSNTNSNGGSSKPNSPSISPSMSNSSEQKRGPEVTSQGVQTSGPGSKQDKEDKEEKKDTSEQVRKSTLNPNAKEFNPRSFAQPKPSTTPTSPRPQAQPSPSMVGHQQPTPVYTQPVCFAPNMMYPVPVSPGVQPLYPIPMTPMPVNQAKTYRAGKVPNMPQQRQDQHHQSTMMHPASAAGPPIVATPPAYSTQYVAYSPQQFPNQPLVQHVPHYQSQHPHVYSPVIQGNARMMAPPAHAQPGLVSSSATQYGAHEQTHAMYVSTGSLAQQYAHPNATLHPHPPHPQPSATPTGQQQSQHAGSHPAPSPVQHHQHQAAQALHLANPQQQSAIYHAGLAPTPPSMTPGSNTQSPQNNFPTAQQTVFTIHPSHVQPAYTNPPHMAHVPQAHVQSGMVPSHPTAHAPMMLMTTQPPGGPQAALAQSALQPIPVSTTTHFPYMTHPSVQAHHQQQL</sequence>
<dbReference type="GO" id="GO:0005829">
    <property type="term" value="C:cytosol"/>
    <property type="evidence" value="ECO:0007669"/>
    <property type="project" value="Ensembl"/>
</dbReference>
<keyword evidence="5" id="KW-1185">Reference proteome</keyword>
<feature type="compositionally biased region" description="Basic and acidic residues" evidence="2">
    <location>
        <begin position="213"/>
        <end position="227"/>
    </location>
</feature>
<dbReference type="AlphaFoldDB" id="U3K2Z7"/>
<dbReference type="Ensembl" id="ENSFALT00000009441.2">
    <property type="protein sequence ID" value="ENSFALP00000009401.2"/>
    <property type="gene ID" value="ENSFALG00000009001.2"/>
</dbReference>
<feature type="compositionally biased region" description="Basic and acidic residues" evidence="2">
    <location>
        <begin position="194"/>
        <end position="206"/>
    </location>
</feature>
<dbReference type="GO" id="GO:0003729">
    <property type="term" value="F:mRNA binding"/>
    <property type="evidence" value="ECO:0007669"/>
    <property type="project" value="TreeGrafter"/>
</dbReference>
<dbReference type="InterPro" id="IPR045117">
    <property type="entry name" value="ATXN2-like"/>
</dbReference>
<feature type="compositionally biased region" description="Basic and acidic residues" evidence="2">
    <location>
        <begin position="450"/>
        <end position="466"/>
    </location>
</feature>
<protein>
    <submittedName>
        <fullName evidence="4">Ataxin 2</fullName>
    </submittedName>
</protein>
<evidence type="ECO:0000313" key="5">
    <source>
        <dbReference type="Proteomes" id="UP000016665"/>
    </source>
</evidence>
<feature type="region of interest" description="Disordered" evidence="2">
    <location>
        <begin position="194"/>
        <end position="617"/>
    </location>
</feature>
<gene>
    <name evidence="4" type="primary">ATXN2</name>
</gene>
<feature type="compositionally biased region" description="Polar residues" evidence="2">
    <location>
        <begin position="430"/>
        <end position="439"/>
    </location>
</feature>
<reference evidence="4 5" key="1">
    <citation type="journal article" date="2012" name="Nature">
        <title>The genomic landscape of species divergence in Ficedula flycatchers.</title>
        <authorList>
            <person name="Ellegren H."/>
            <person name="Smeds L."/>
            <person name="Burri R."/>
            <person name="Olason P.I."/>
            <person name="Backstrom N."/>
            <person name="Kawakami T."/>
            <person name="Kunstner A."/>
            <person name="Makinen H."/>
            <person name="Nadachowska-Brzyska K."/>
            <person name="Qvarnstrom A."/>
            <person name="Uebbing S."/>
            <person name="Wolf J.B."/>
        </authorList>
    </citation>
    <scope>NUCLEOTIDE SEQUENCE [LARGE SCALE GENOMIC DNA]</scope>
</reference>
<dbReference type="InterPro" id="IPR009818">
    <property type="entry name" value="PAM2_motif"/>
</dbReference>
<reference evidence="4" key="3">
    <citation type="submission" date="2025-09" db="UniProtKB">
        <authorList>
            <consortium name="Ensembl"/>
        </authorList>
    </citation>
    <scope>IDENTIFICATION</scope>
</reference>
<feature type="compositionally biased region" description="Polar residues" evidence="2">
    <location>
        <begin position="798"/>
        <end position="809"/>
    </location>
</feature>
<dbReference type="PANTHER" id="PTHR12854:SF11">
    <property type="entry name" value="ATAXIN-2"/>
    <property type="match status" value="1"/>
</dbReference>
<feature type="region of interest" description="Disordered" evidence="2">
    <location>
        <begin position="844"/>
        <end position="865"/>
    </location>
</feature>
<feature type="compositionally biased region" description="Basic and acidic residues" evidence="2">
    <location>
        <begin position="556"/>
        <end position="573"/>
    </location>
</feature>
<accession>U3K2Z7</accession>
<evidence type="ECO:0000256" key="2">
    <source>
        <dbReference type="SAM" id="MobiDB-lite"/>
    </source>
</evidence>
<dbReference type="STRING" id="59894.ENSFALP00000009401"/>
<dbReference type="Proteomes" id="UP000016665">
    <property type="component" value="Chromosome 15"/>
</dbReference>
<evidence type="ECO:0000313" key="4">
    <source>
        <dbReference type="Ensembl" id="ENSFALP00000009401.2"/>
    </source>
</evidence>
<name>U3K2Z7_FICAL</name>
<dbReference type="PROSITE" id="PS52002">
    <property type="entry name" value="SM"/>
    <property type="match status" value="1"/>
</dbReference>
<feature type="compositionally biased region" description="Polar residues" evidence="2">
    <location>
        <begin position="853"/>
        <end position="865"/>
    </location>
</feature>
<dbReference type="InterPro" id="IPR025852">
    <property type="entry name" value="SM_dom_ATX"/>
</dbReference>
<reference evidence="4" key="2">
    <citation type="submission" date="2025-08" db="UniProtKB">
        <authorList>
            <consortium name="Ensembl"/>
        </authorList>
    </citation>
    <scope>IDENTIFICATION</scope>
</reference>
<dbReference type="GO" id="GO:0010494">
    <property type="term" value="C:cytoplasmic stress granule"/>
    <property type="evidence" value="ECO:0007669"/>
    <property type="project" value="TreeGrafter"/>
</dbReference>
<feature type="compositionally biased region" description="Low complexity" evidence="2">
    <location>
        <begin position="510"/>
        <end position="535"/>
    </location>
</feature>
<feature type="region of interest" description="Disordered" evidence="2">
    <location>
        <begin position="783"/>
        <end position="826"/>
    </location>
</feature>
<evidence type="ECO:0000259" key="3">
    <source>
        <dbReference type="PROSITE" id="PS52002"/>
    </source>
</evidence>
<feature type="compositionally biased region" description="Polar residues" evidence="2">
    <location>
        <begin position="467"/>
        <end position="476"/>
    </location>
</feature>
<feature type="compositionally biased region" description="Polar residues" evidence="2">
    <location>
        <begin position="266"/>
        <end position="276"/>
    </location>
</feature>
<dbReference type="HOGENOM" id="CLU_003766_2_0_1"/>
<dbReference type="eggNOG" id="KOG2375">
    <property type="taxonomic scope" value="Eukaryota"/>
</dbReference>
<comment type="similarity">
    <text evidence="1">Belongs to the ataxin-2 family.</text>
</comment>
<proteinExistence type="inferred from homology"/>
<feature type="compositionally biased region" description="Basic and acidic residues" evidence="2">
    <location>
        <begin position="483"/>
        <end position="506"/>
    </location>
</feature>
<dbReference type="Pfam" id="PF14438">
    <property type="entry name" value="SM-ATX"/>
    <property type="match status" value="1"/>
</dbReference>
<feature type="compositionally biased region" description="Basic residues" evidence="2">
    <location>
        <begin position="292"/>
        <end position="302"/>
    </location>
</feature>
<dbReference type="Pfam" id="PF06741">
    <property type="entry name" value="LsmAD"/>
    <property type="match status" value="1"/>
</dbReference>
<dbReference type="SMART" id="SM01272">
    <property type="entry name" value="LsmAD"/>
    <property type="match status" value="1"/>
</dbReference>
<dbReference type="GO" id="GO:0034063">
    <property type="term" value="P:stress granule assembly"/>
    <property type="evidence" value="ECO:0007669"/>
    <property type="project" value="TreeGrafter"/>
</dbReference>
<dbReference type="GeneTree" id="ENSGT00940000156812"/>
<organism evidence="4 5">
    <name type="scientific">Ficedula albicollis</name>
    <name type="common">Collared flycatcher</name>
    <name type="synonym">Muscicapa albicollis</name>
    <dbReference type="NCBI Taxonomy" id="59894"/>
    <lineage>
        <taxon>Eukaryota</taxon>
        <taxon>Metazoa</taxon>
        <taxon>Chordata</taxon>
        <taxon>Craniata</taxon>
        <taxon>Vertebrata</taxon>
        <taxon>Euteleostomi</taxon>
        <taxon>Archelosauria</taxon>
        <taxon>Archosauria</taxon>
        <taxon>Dinosauria</taxon>
        <taxon>Saurischia</taxon>
        <taxon>Theropoda</taxon>
        <taxon>Coelurosauria</taxon>
        <taxon>Aves</taxon>
        <taxon>Neognathae</taxon>
        <taxon>Neoaves</taxon>
        <taxon>Telluraves</taxon>
        <taxon>Australaves</taxon>
        <taxon>Passeriformes</taxon>
        <taxon>Muscicapidae</taxon>
        <taxon>Ficedula</taxon>
    </lineage>
</organism>
<dbReference type="PANTHER" id="PTHR12854">
    <property type="entry name" value="ATAXIN 2-RELATED"/>
    <property type="match status" value="1"/>
</dbReference>
<feature type="compositionally biased region" description="Polar residues" evidence="2">
    <location>
        <begin position="543"/>
        <end position="554"/>
    </location>
</feature>
<feature type="compositionally biased region" description="Low complexity" evidence="2">
    <location>
        <begin position="252"/>
        <end position="265"/>
    </location>
</feature>